<sequence length="193" mass="21114">MQTKNIMIVGVGGQGSLLASKLLGHLLLKYGYDVKVSEVHGMSQRGGSVVTYVRYGDKVYSPVIDKGEADVIVSFELLEAARWTEYLKEGGVIVTNTQRIDPMPVITGAAQYPENLAEKIAALGVKIDAFDCLSLAREAGSEKAVNIVLLGRLSSYFDYDPEDWKQAIRECVPPKFIELNLKAFDLGRASENA</sequence>
<dbReference type="Proteomes" id="UP000824102">
    <property type="component" value="Unassembled WGS sequence"/>
</dbReference>
<dbReference type="Gene3D" id="3.40.920.10">
    <property type="entry name" value="Pyruvate-ferredoxin oxidoreductase, PFOR, domain III"/>
    <property type="match status" value="1"/>
</dbReference>
<dbReference type="InterPro" id="IPR019752">
    <property type="entry name" value="Pyrv/ketoisovalerate_OxRed_cat"/>
</dbReference>
<accession>A0A9D2K0J2</accession>
<comment type="caution">
    <text evidence="3">The sequence shown here is derived from an EMBL/GenBank/DDBJ whole genome shotgun (WGS) entry which is preliminary data.</text>
</comment>
<reference evidence="3" key="1">
    <citation type="journal article" date="2021" name="PeerJ">
        <title>Extensive microbial diversity within the chicken gut microbiome revealed by metagenomics and culture.</title>
        <authorList>
            <person name="Gilroy R."/>
            <person name="Ravi A."/>
            <person name="Getino M."/>
            <person name="Pursley I."/>
            <person name="Horton D.L."/>
            <person name="Alikhan N.F."/>
            <person name="Baker D."/>
            <person name="Gharbi K."/>
            <person name="Hall N."/>
            <person name="Watson M."/>
            <person name="Adriaenssens E.M."/>
            <person name="Foster-Nyarko E."/>
            <person name="Jarju S."/>
            <person name="Secka A."/>
            <person name="Antonio M."/>
            <person name="Oren A."/>
            <person name="Chaudhuri R.R."/>
            <person name="La Ragione R."/>
            <person name="Hildebrand F."/>
            <person name="Pallen M.J."/>
        </authorList>
    </citation>
    <scope>NUCLEOTIDE SEQUENCE</scope>
    <source>
        <strain evidence="3">ChiW7-2402</strain>
    </source>
</reference>
<dbReference type="SUPFAM" id="SSF53323">
    <property type="entry name" value="Pyruvate-ferredoxin oxidoreductase, PFOR, domain III"/>
    <property type="match status" value="1"/>
</dbReference>
<keyword evidence="1" id="KW-0560">Oxidoreductase</keyword>
<evidence type="ECO:0000313" key="3">
    <source>
        <dbReference type="EMBL" id="HIZ72699.1"/>
    </source>
</evidence>
<protein>
    <submittedName>
        <fullName evidence="3">Indolepyruvate oxidoreductase subunit beta</fullName>
    </submittedName>
</protein>
<dbReference type="NCBIfam" id="NF005325">
    <property type="entry name" value="PRK06853.1-5"/>
    <property type="match status" value="1"/>
</dbReference>
<name>A0A9D2K0J2_9FIRM</name>
<dbReference type="EMBL" id="DXBB01000059">
    <property type="protein sequence ID" value="HIZ72699.1"/>
    <property type="molecule type" value="Genomic_DNA"/>
</dbReference>
<organism evidence="3 4">
    <name type="scientific">Candidatus Gallimonas intestinavium</name>
    <dbReference type="NCBI Taxonomy" id="2838603"/>
    <lineage>
        <taxon>Bacteria</taxon>
        <taxon>Bacillati</taxon>
        <taxon>Bacillota</taxon>
        <taxon>Clostridia</taxon>
        <taxon>Candidatus Gallimonas</taxon>
    </lineage>
</organism>
<evidence type="ECO:0000259" key="2">
    <source>
        <dbReference type="Pfam" id="PF01558"/>
    </source>
</evidence>
<dbReference type="PANTHER" id="PTHR43854">
    <property type="entry name" value="INDOLEPYRUVATE OXIDOREDUCTASE SUBUNIT IORB"/>
    <property type="match status" value="1"/>
</dbReference>
<dbReference type="NCBIfam" id="NF005322">
    <property type="entry name" value="PRK06853.1-2"/>
    <property type="match status" value="1"/>
</dbReference>
<evidence type="ECO:0000256" key="1">
    <source>
        <dbReference type="ARBA" id="ARBA00023002"/>
    </source>
</evidence>
<proteinExistence type="predicted"/>
<gene>
    <name evidence="3" type="ORF">H9964_03875</name>
</gene>
<feature type="domain" description="Pyruvate/ketoisovalerate oxidoreductase catalytic" evidence="2">
    <location>
        <begin position="12"/>
        <end position="188"/>
    </location>
</feature>
<dbReference type="GO" id="GO:0016903">
    <property type="term" value="F:oxidoreductase activity, acting on the aldehyde or oxo group of donors"/>
    <property type="evidence" value="ECO:0007669"/>
    <property type="project" value="InterPro"/>
</dbReference>
<dbReference type="PANTHER" id="PTHR43854:SF1">
    <property type="entry name" value="INDOLEPYRUVATE OXIDOREDUCTASE SUBUNIT IORB"/>
    <property type="match status" value="1"/>
</dbReference>
<dbReference type="Pfam" id="PF01558">
    <property type="entry name" value="POR"/>
    <property type="match status" value="1"/>
</dbReference>
<evidence type="ECO:0000313" key="4">
    <source>
        <dbReference type="Proteomes" id="UP000824102"/>
    </source>
</evidence>
<dbReference type="AlphaFoldDB" id="A0A9D2K0J2"/>
<reference evidence="3" key="2">
    <citation type="submission" date="2021-04" db="EMBL/GenBank/DDBJ databases">
        <authorList>
            <person name="Gilroy R."/>
        </authorList>
    </citation>
    <scope>NUCLEOTIDE SEQUENCE</scope>
    <source>
        <strain evidence="3">ChiW7-2402</strain>
    </source>
</reference>
<dbReference type="InterPro" id="IPR002869">
    <property type="entry name" value="Pyrv_flavodox_OxRed_cen"/>
</dbReference>
<dbReference type="InterPro" id="IPR052198">
    <property type="entry name" value="IorB_Oxidoreductase"/>
</dbReference>